<evidence type="ECO:0000313" key="1">
    <source>
        <dbReference type="EMBL" id="QBB69303.1"/>
    </source>
</evidence>
<dbReference type="SUPFAM" id="SSF158668">
    <property type="entry name" value="MtlR-like"/>
    <property type="match status" value="1"/>
</dbReference>
<dbReference type="RefSeq" id="WP_129831559.1">
    <property type="nucleotide sequence ID" value="NZ_CP035704.1"/>
</dbReference>
<dbReference type="OrthoDB" id="9814134at2"/>
<reference evidence="1 2" key="1">
    <citation type="submission" date="2019-01" db="EMBL/GenBank/DDBJ databases">
        <title>Pseudolysobacter antarctica gen. nov., sp. nov., isolated from Fildes Peninsula, Antarctica.</title>
        <authorList>
            <person name="Wei Z."/>
            <person name="Peng F."/>
        </authorList>
    </citation>
    <scope>NUCLEOTIDE SEQUENCE [LARGE SCALE GENOMIC DNA]</scope>
    <source>
        <strain evidence="1 2">AQ6-296</strain>
    </source>
</reference>
<dbReference type="PANTHER" id="PTHR37941:SF1">
    <property type="entry name" value="FUMARASE E-RELATED"/>
    <property type="match status" value="1"/>
</dbReference>
<sequence length="169" mass="19072">MLYDYNDFQKNYEGESDRSVVILAASFLEQTLEGYIRTKLVEAAPVSKLFEGYAPLSTFAAKIDIAFALGLIPVHIHDDLRTIKKLRNLFAHKPDSLSFSSSQVADICRNLRDIKRSDGTTWEIAEARSRYLNAVLFSLMHMDAQAARTDRLKVPVFHFEVVEDSKAGA</sequence>
<name>A0A411HFN2_9GAMM</name>
<dbReference type="Pfam" id="PF05068">
    <property type="entry name" value="MtlR"/>
    <property type="match status" value="1"/>
</dbReference>
<dbReference type="InterPro" id="IPR007761">
    <property type="entry name" value="MtlR-like"/>
</dbReference>
<dbReference type="InterPro" id="IPR038026">
    <property type="entry name" value="MtlR-like_sf"/>
</dbReference>
<accession>A0A411HFN2</accession>
<dbReference type="AlphaFoldDB" id="A0A411HFN2"/>
<keyword evidence="2" id="KW-1185">Reference proteome</keyword>
<dbReference type="KEGG" id="xbc:ELE36_02325"/>
<dbReference type="EMBL" id="CP035704">
    <property type="protein sequence ID" value="QBB69303.1"/>
    <property type="molecule type" value="Genomic_DNA"/>
</dbReference>
<gene>
    <name evidence="1" type="ORF">ELE36_02325</name>
</gene>
<dbReference type="GO" id="GO:0045892">
    <property type="term" value="P:negative regulation of DNA-templated transcription"/>
    <property type="evidence" value="ECO:0007669"/>
    <property type="project" value="TreeGrafter"/>
</dbReference>
<evidence type="ECO:0000313" key="2">
    <source>
        <dbReference type="Proteomes" id="UP000291562"/>
    </source>
</evidence>
<dbReference type="PANTHER" id="PTHR37941">
    <property type="entry name" value="FUMARASE E-RELATED"/>
    <property type="match status" value="1"/>
</dbReference>
<dbReference type="Gene3D" id="1.20.120.330">
    <property type="entry name" value="Nucleotidyltransferases domain 2"/>
    <property type="match status" value="1"/>
</dbReference>
<proteinExistence type="predicted"/>
<organism evidence="1 2">
    <name type="scientific">Pseudolysobacter antarcticus</name>
    <dbReference type="NCBI Taxonomy" id="2511995"/>
    <lineage>
        <taxon>Bacteria</taxon>
        <taxon>Pseudomonadati</taxon>
        <taxon>Pseudomonadota</taxon>
        <taxon>Gammaproteobacteria</taxon>
        <taxon>Lysobacterales</taxon>
        <taxon>Rhodanobacteraceae</taxon>
        <taxon>Pseudolysobacter</taxon>
    </lineage>
</organism>
<protein>
    <submittedName>
        <fullName evidence="1">Uncharacterized protein</fullName>
    </submittedName>
</protein>
<dbReference type="Proteomes" id="UP000291562">
    <property type="component" value="Chromosome"/>
</dbReference>